<dbReference type="Proteomes" id="UP000192328">
    <property type="component" value="Unassembled WGS sequence"/>
</dbReference>
<protein>
    <submittedName>
        <fullName evidence="1">Ribonuclease Z</fullName>
    </submittedName>
</protein>
<sequence length="313" mass="34680">MMEFCTLGTGGTLPIPERALSSLYVRVNGRSLLIDCGEGTQVGIRKLGWGFRCLDGMLLTHYHGDHCTGIAGLLLSLEKAGRDEPFHIWGPRGLKRVVEGLCVIVPPLSFAVHLHEMPAEGGEIELIGLKIRAFPVNHGGIPCFGYRMFLPRGAVFDPEKAKALEVPMADWKRLQQGETVRIGGRRVTPSDVTGAERKGITLVFSTDTRPCETLDKYCADADLLILEGMYGTEEKMPQALKNHHMLYREAAEIARKTQPGGLLLTHFSTSIEDPEEYIPETRTIFERTWAAKDGETVTLRYPEGSEKAWTSLS</sequence>
<dbReference type="EMBL" id="FWXZ01000006">
    <property type="protein sequence ID" value="SMC79291.1"/>
    <property type="molecule type" value="Genomic_DNA"/>
</dbReference>
<keyword evidence="2" id="KW-1185">Reference proteome</keyword>
<organism evidence="1 2">
    <name type="scientific">Aristaeella lactis</name>
    <dbReference type="NCBI Taxonomy" id="3046383"/>
    <lineage>
        <taxon>Bacteria</taxon>
        <taxon>Bacillati</taxon>
        <taxon>Bacillota</taxon>
        <taxon>Clostridia</taxon>
        <taxon>Eubacteriales</taxon>
        <taxon>Aristaeellaceae</taxon>
        <taxon>Aristaeella</taxon>
    </lineage>
</organism>
<gene>
    <name evidence="1" type="ORF">SAMN06297397_2523</name>
</gene>
<evidence type="ECO:0000313" key="1">
    <source>
        <dbReference type="EMBL" id="SMC79291.1"/>
    </source>
</evidence>
<reference evidence="1" key="1">
    <citation type="submission" date="2017-04" db="EMBL/GenBank/DDBJ databases">
        <authorList>
            <person name="Varghese N."/>
            <person name="Submissions S."/>
        </authorList>
    </citation>
    <scope>NUCLEOTIDE SEQUENCE</scope>
    <source>
        <strain evidence="1">WTE2008</strain>
    </source>
</reference>
<comment type="caution">
    <text evidence="1">The sequence shown here is derived from an EMBL/GenBank/DDBJ whole genome shotgun (WGS) entry which is preliminary data.</text>
</comment>
<proteinExistence type="predicted"/>
<name>A0AC61PNU2_9FIRM</name>
<accession>A0AC61PNU2</accession>
<evidence type="ECO:0000313" key="2">
    <source>
        <dbReference type="Proteomes" id="UP000192328"/>
    </source>
</evidence>